<evidence type="ECO:0000256" key="18">
    <source>
        <dbReference type="ARBA" id="ARBA00023268"/>
    </source>
</evidence>
<comment type="catalytic activity">
    <reaction evidence="26">
        <text>GTP + H2O = GDP + phosphate + H(+)</text>
        <dbReference type="Rhea" id="RHEA:19669"/>
        <dbReference type="ChEBI" id="CHEBI:15377"/>
        <dbReference type="ChEBI" id="CHEBI:15378"/>
        <dbReference type="ChEBI" id="CHEBI:37565"/>
        <dbReference type="ChEBI" id="CHEBI:43474"/>
        <dbReference type="ChEBI" id="CHEBI:58189"/>
    </reaction>
</comment>
<evidence type="ECO:0000256" key="13">
    <source>
        <dbReference type="ARBA" id="ARBA00022840"/>
    </source>
</evidence>
<keyword evidence="16" id="KW-0506">mRNA capping</keyword>
<dbReference type="Proteomes" id="UP000109622">
    <property type="component" value="Segment"/>
</dbReference>
<dbReference type="Pfam" id="PF14318">
    <property type="entry name" value="Mononeg_mRNAcap"/>
    <property type="match status" value="1"/>
</dbReference>
<evidence type="ECO:0000313" key="30">
    <source>
        <dbReference type="Proteomes" id="UP000109622"/>
    </source>
</evidence>
<keyword evidence="12" id="KW-0378">Hydrolase</keyword>
<dbReference type="NCBIfam" id="TIGR04198">
    <property type="entry name" value="paramyx_RNAcap"/>
    <property type="match status" value="1"/>
</dbReference>
<dbReference type="InterPro" id="IPR014023">
    <property type="entry name" value="Mononeg_RNA_pol_cat"/>
</dbReference>
<dbReference type="InterPro" id="IPR025786">
    <property type="entry name" value="Mononega_L_MeTrfase"/>
</dbReference>
<dbReference type="Pfam" id="PF00946">
    <property type="entry name" value="Mononeg_RNA_pol"/>
    <property type="match status" value="1"/>
</dbReference>
<evidence type="ECO:0000256" key="14">
    <source>
        <dbReference type="ARBA" id="ARBA00022844"/>
    </source>
</evidence>
<evidence type="ECO:0000256" key="17">
    <source>
        <dbReference type="ARBA" id="ARBA00023200"/>
    </source>
</evidence>
<dbReference type="GO" id="GO:0005524">
    <property type="term" value="F:ATP binding"/>
    <property type="evidence" value="ECO:0007669"/>
    <property type="project" value="UniProtKB-KW"/>
</dbReference>
<dbReference type="PROSITE" id="PS51590">
    <property type="entry name" value="SAM_MT_MNV_L"/>
    <property type="match status" value="1"/>
</dbReference>
<dbReference type="InterPro" id="IPR026890">
    <property type="entry name" value="Mononeg_mRNAcap"/>
</dbReference>
<evidence type="ECO:0000256" key="7">
    <source>
        <dbReference type="ARBA" id="ARBA00022664"/>
    </source>
</evidence>
<comment type="catalytic activity">
    <reaction evidence="19">
        <text>a 5'-end triphospho-adenylyl-adenylyl-cytidylyl-adenosine in mRNA + GDP + H(+) = a 5'-end (5'-triphosphoguanosine)-adenylyl-adenylyl-cytidylyl-adenosine in mRNA + diphosphate</text>
        <dbReference type="Rhea" id="RHEA:65436"/>
        <dbReference type="Rhea" id="RHEA-COMP:16797"/>
        <dbReference type="Rhea" id="RHEA-COMP:16799"/>
        <dbReference type="ChEBI" id="CHEBI:15378"/>
        <dbReference type="ChEBI" id="CHEBI:33019"/>
        <dbReference type="ChEBI" id="CHEBI:58189"/>
        <dbReference type="ChEBI" id="CHEBI:156484"/>
        <dbReference type="ChEBI" id="CHEBI:156503"/>
        <dbReference type="EC" id="2.7.7.88"/>
    </reaction>
</comment>
<protein>
    <recommendedName>
        <fullName evidence="23">Replicase</fullName>
        <ecNumber evidence="21">2.1.1.375</ecNumber>
        <ecNumber evidence="3">2.7.7.48</ecNumber>
        <ecNumber evidence="4">2.7.7.88</ecNumber>
    </recommendedName>
    <alternativeName>
        <fullName evidence="22">Transcriptase</fullName>
    </alternativeName>
</protein>
<dbReference type="EC" id="2.1.1.375" evidence="21"/>
<dbReference type="GO" id="GO:0004482">
    <property type="term" value="F:mRNA 5'-cap (guanine-N7-)-methyltransferase activity"/>
    <property type="evidence" value="ECO:0007669"/>
    <property type="project" value="InterPro"/>
</dbReference>
<keyword evidence="14" id="KW-0946">Virion</keyword>
<organism evidence="29 30">
    <name type="scientific">Drosophila obscura sigmavirus</name>
    <dbReference type="NCBI Taxonomy" id="948741"/>
    <lineage>
        <taxon>Viruses</taxon>
        <taxon>Riboviria</taxon>
        <taxon>Orthornavirae</taxon>
        <taxon>Negarnaviricota</taxon>
        <taxon>Haploviricotina</taxon>
        <taxon>Monjiviricetes</taxon>
        <taxon>Mononegavirales</taxon>
        <taxon>Rhabdoviridae</taxon>
        <taxon>Alpharhabdovirinae</taxon>
        <taxon>Sigmavirus</taxon>
        <taxon>Sigmavirus obscura</taxon>
    </lineage>
</organism>
<evidence type="ECO:0000256" key="4">
    <source>
        <dbReference type="ARBA" id="ARBA00012582"/>
    </source>
</evidence>
<evidence type="ECO:0000256" key="26">
    <source>
        <dbReference type="ARBA" id="ARBA00048548"/>
    </source>
</evidence>
<dbReference type="KEGG" id="vg:17312464"/>
<keyword evidence="11" id="KW-0547">Nucleotide-binding</keyword>
<dbReference type="GO" id="GO:0044423">
    <property type="term" value="C:virion component"/>
    <property type="evidence" value="ECO:0007669"/>
    <property type="project" value="UniProtKB-KW"/>
</dbReference>
<keyword evidence="9" id="KW-0949">S-adenosyl-L-methionine</keyword>
<keyword evidence="6" id="KW-0489">Methyltransferase</keyword>
<keyword evidence="30" id="KW-1185">Reference proteome</keyword>
<dbReference type="GO" id="GO:0003924">
    <property type="term" value="F:GTPase activity"/>
    <property type="evidence" value="ECO:0007669"/>
    <property type="project" value="RHEA"/>
</dbReference>
<dbReference type="EC" id="2.7.7.48" evidence="3"/>
<keyword evidence="5 29" id="KW-0696">RNA-directed RNA polymerase</keyword>
<evidence type="ECO:0000256" key="11">
    <source>
        <dbReference type="ARBA" id="ARBA00022741"/>
    </source>
</evidence>
<comment type="subcellular location">
    <subcellularLocation>
        <location evidence="1">Host cytoplasm</location>
    </subcellularLocation>
    <subcellularLocation>
        <location evidence="2">Virion</location>
    </subcellularLocation>
</comment>
<dbReference type="Pfam" id="PF21080">
    <property type="entry name" value="Methyltrans_Mon_1st"/>
    <property type="match status" value="1"/>
</dbReference>
<evidence type="ECO:0000256" key="9">
    <source>
        <dbReference type="ARBA" id="ARBA00022691"/>
    </source>
</evidence>
<dbReference type="InterPro" id="IPR048397">
    <property type="entry name" value="Methyltrans_Mon_CD"/>
</dbReference>
<dbReference type="Pfam" id="PF14314">
    <property type="entry name" value="Methyltrans_Mon_2nd"/>
    <property type="match status" value="1"/>
</dbReference>
<name>C8CJF1_9RHAB</name>
<evidence type="ECO:0000256" key="2">
    <source>
        <dbReference type="ARBA" id="ARBA00004328"/>
    </source>
</evidence>
<evidence type="ECO:0000259" key="27">
    <source>
        <dbReference type="PROSITE" id="PS50526"/>
    </source>
</evidence>
<reference evidence="29 30" key="1">
    <citation type="journal article" date="2010" name="Proc. R. Soc. B">
        <title>Sigma viruses from three species of Drosophila form a major new clade in the rhabdovirus phylogeny.</title>
        <authorList>
            <person name="Longdon B."/>
            <person name="Obbard D.J."/>
            <person name="Jiggins F.M."/>
        </authorList>
    </citation>
    <scope>NUCLEOTIDE SEQUENCE [LARGE SCALE GENOMIC DNA]</scope>
    <source>
        <strain evidence="29">10A</strain>
    </source>
</reference>
<sequence>MKKITEITVTFKMNDYDDVENYRDGDFLSPEDCLEQEDEEEFSQYMIKPTMEHLSNVDYSLNSPLIADETDEFMKWCLKPGKNLRWNVKLWSNRKMGLGPTFKSNNLVPTGDFHKQWALFNQSKVKQPTLFRTLFSSAVNNANKTKEIPISFFRGWLKEELNWNYKDNIPQSIMKWGDLFWELHVITLILNSVTRSEVLELQQKFKCKDYVQTDKVYSQELKTINFGTIVVSWGFVWFKDLRWFMDRNTLLMMKDTYVGRFHTLLAMFHRCDDVYTEEDRSTMSLVYGIGDKIIGLHGILGYKVIKLVEPLCNLRLCEIARSYRPAIPEFPAFRRHISITLNKLRLKDGVSGRELAEMITKIKSVNLLFAIFSSFRHWGHPFINYRVGLAKLFKQVNVPKEIDHDYVQLLASDLAKKVLETKFQEKQIWFVDKEKVPKNHILYNYIQQGTWPEKPAIEKMEGKWHLLPLTKVFEIPDLIDPSVIYSDKSHSMDRNEIVEWMRLHPGQKIPSKKVLSTMLNKPATNWPVFLQRIEDEGLSKNSLVIGLQAKEREIKDEGRFFSLMSWELREYFVVTEYLIKEHFVPLFHGLTMADDLTTVMKKMLDNTIGQGGKDYTQICIANHFDYEKWNNHQRKESNGPIFRVMGQFLGYPSLIERTHEFFEKSWIYYKDRADCLEVKGDRIYSTEGQFCWNGQLGGLEGLRQKGWSILNLLVINRESKIRNTMVKCLAQGDNQVIFTSYKIEQYRTNEERNFNIRAIVQNNNEIIDSISNGTKKLGLLINHDETIQSADYMIYGKVPVFRGVFQSLETKRWSRVTCVTNDQLPTLASIMSSVVSNALTVAHSSHSPKNPIFHYFLLGNLAYELIGIHDPALRGSIARQTKNPEHVRSTTFRNLLLYLDPSMGGVSGVSLTRFLIRMFPDPITESLSFLKIVHDNTKNIAIKTLMRSAGFPRLAIPTLENFSRLLEDPSSLNIKHGAHPNSLIRNLIRDTMFEGSWDIKNDIIRDAVHHTKVEDPHLNKFLYYITPAFPRFLAEYRASTYVGIVDSLIGLFENSKTIRNQFKKSLGKSIDLVIIKSELASVNSLIILSQNLDPPNIWHCSTYYADKLRRISWGKEIYGATIPHPIEALGYVSMNPSQCIGCTKSYPENLFVALMLNEGLHDYTTSAGPYKAYLGSKTSETTSIMQPWEREGKIPVIKRAAKLRDAIGWFIDPTDYLAESILQNLQALTGEDWSGSQVRGRKTGSALHRYGSSRQSSGGYAAQNPAKLTRMILTTNPMASLGEINHNIMFQTFLIYAQATIGELHDHKETRVTAHIHLTCKDCIQPIGEIQLTSHYKYRHPDVHNKLARWKPDGSAWSDTRKKIEVRPGDWNALNHMEKSWAIGLAEAFVFIDLELSKNRHAEDSSIFPLSLSGKLNPREYCMGLIEGVLRATMLYIVTRSTLLKRNLDPEILWGSAFVSYKALSRNIGLINLWRGSEFERLFRRVPHRISPQYPATNDDIGHLGLTYLMALAPAYLATRTHRLKDVGVWIFSELNTPIAIARLGLAGRMIEELRSSYQKRKEVIRSCRMTLSLIQGPEDSWSTDDLMSLLTSFRFTDQEIRHSLRGITRYDPVLFPIPKFRLKQDEWGEEICGSVKSILIEYHKGPYNHLDITIPRIQNPLISGLRTFQCATGSHYKVRSILKYYNIKPVDALVGGDGSGGLGSLVLRTYKMCNIIFNSLLDLTGVDLRGSDPGPPSAINAFEDLKERCVNLQTCWQNPSDLSRRETWDYFRSLIKNHKMSINLIILDMEVKSSSMIRKIEQQLANFCVTLSEVTIIFKTFAAELLGAPNVLTTVGRHFSNVYLTTTQFTSSQSSEVYVVMQGLYKTINNPHTPILTLQTFQKIRLPALQSIDSELIRAYSLSGLDMMKGVPRQYFPDTAGSVQLLLDRLGLKANYVNRVTKILSEQKKNNSTLASLALMILMVHGLMDTISGYDTQMNPPSNGTVENIGSVIIGHMLWFGWAWKHGPLIKKALFMIEKCFPFTWILKSERYSTKMYHYNRCSLAGHKGVQKYLHLDHKMALIGQIIRIFDSTFYLGGIMYDSTVLNSHLRQVVRHLTVEKFNENTTILGLYSDGIDLKKSVQASKGFTVTAVIDNSKGDRAWIE</sequence>
<feature type="domain" description="Mononegavirus-type SAM-dependent 2'-O-MTase" evidence="28">
    <location>
        <begin position="1667"/>
        <end position="1861"/>
    </location>
</feature>
<keyword evidence="18" id="KW-0511">Multifunctional enzyme</keyword>
<dbReference type="GeneID" id="17312464"/>
<accession>C8CJF1</accession>
<keyword evidence="10" id="KW-0548">Nucleotidyltransferase</keyword>
<evidence type="ECO:0000256" key="8">
    <source>
        <dbReference type="ARBA" id="ARBA00022679"/>
    </source>
</evidence>
<evidence type="ECO:0000259" key="28">
    <source>
        <dbReference type="PROSITE" id="PS51590"/>
    </source>
</evidence>
<comment type="catalytic activity">
    <reaction evidence="25">
        <text>a 5'-end (5'-triphosphoguanosine)-adenylyl-adenylyl-cytidylyl-adenosine in mRNA + 2 S-adenosyl-L-methionine = a 5'-end (N(7)-methyl 5'-triphosphoguanosine)-(2'-O-methyladenylyl)-adenylyl-cytidylyl-adenosine in mRNA + 2 S-adenosyl-L-homocysteine + H(+)</text>
        <dbReference type="Rhea" id="RHEA:65376"/>
        <dbReference type="Rhea" id="RHEA-COMP:16797"/>
        <dbReference type="Rhea" id="RHEA-COMP:16798"/>
        <dbReference type="ChEBI" id="CHEBI:15378"/>
        <dbReference type="ChEBI" id="CHEBI:57856"/>
        <dbReference type="ChEBI" id="CHEBI:59789"/>
        <dbReference type="ChEBI" id="CHEBI:156483"/>
        <dbReference type="ChEBI" id="CHEBI:156484"/>
        <dbReference type="EC" id="2.1.1.375"/>
    </reaction>
</comment>
<dbReference type="RefSeq" id="YP_008686601.1">
    <property type="nucleotide sequence ID" value="NC_022580.1"/>
</dbReference>
<keyword evidence="17" id="KW-1035">Host cytoplasm</keyword>
<comment type="catalytic activity">
    <reaction evidence="20">
        <text>a 5'-end (5'-triphosphoguanosine)-(2'-O-methyladenylyl)-adenylyl-cytidylyl-adenosine in mRNA + S-adenosyl-L-methionine = a 5'-end (N(7)-methyl 5'-triphosphoguanosine)-(2'-O-methyladenylyl)-adenylyl-cytidylyl-adenosine in mRNA + S-adenosyl-L-homocysteine</text>
        <dbReference type="Rhea" id="RHEA:65440"/>
        <dbReference type="Rhea" id="RHEA-COMP:16798"/>
        <dbReference type="Rhea" id="RHEA-COMP:16801"/>
        <dbReference type="ChEBI" id="CHEBI:57856"/>
        <dbReference type="ChEBI" id="CHEBI:59789"/>
        <dbReference type="ChEBI" id="CHEBI:156482"/>
        <dbReference type="ChEBI" id="CHEBI:156483"/>
    </reaction>
</comment>
<evidence type="ECO:0000256" key="12">
    <source>
        <dbReference type="ARBA" id="ARBA00022801"/>
    </source>
</evidence>
<evidence type="ECO:0000256" key="24">
    <source>
        <dbReference type="ARBA" id="ARBA00047332"/>
    </source>
</evidence>
<dbReference type="EC" id="2.7.7.88" evidence="4"/>
<evidence type="ECO:0000256" key="3">
    <source>
        <dbReference type="ARBA" id="ARBA00012494"/>
    </source>
</evidence>
<evidence type="ECO:0000256" key="10">
    <source>
        <dbReference type="ARBA" id="ARBA00022695"/>
    </source>
</evidence>
<evidence type="ECO:0000256" key="1">
    <source>
        <dbReference type="ARBA" id="ARBA00004192"/>
    </source>
</evidence>
<dbReference type="EMBL" id="GQ410979">
    <property type="protein sequence ID" value="ACU65444.1"/>
    <property type="molecule type" value="Viral_cRNA"/>
</dbReference>
<evidence type="ECO:0000256" key="23">
    <source>
        <dbReference type="ARBA" id="ARBA00031012"/>
    </source>
</evidence>
<dbReference type="InterPro" id="IPR039736">
    <property type="entry name" value="L_poly_C"/>
</dbReference>
<gene>
    <name evidence="29" type="primary">L</name>
</gene>
<keyword evidence="7" id="KW-0507">mRNA processing</keyword>
<evidence type="ECO:0000256" key="22">
    <source>
        <dbReference type="ARBA" id="ARBA00030436"/>
    </source>
</evidence>
<evidence type="ECO:0000256" key="6">
    <source>
        <dbReference type="ARBA" id="ARBA00022603"/>
    </source>
</evidence>
<evidence type="ECO:0000256" key="15">
    <source>
        <dbReference type="ARBA" id="ARBA00022953"/>
    </source>
</evidence>
<proteinExistence type="predicted"/>
<evidence type="ECO:0000256" key="21">
    <source>
        <dbReference type="ARBA" id="ARBA00026099"/>
    </source>
</evidence>
<dbReference type="GO" id="GO:0030430">
    <property type="term" value="C:host cell cytoplasm"/>
    <property type="evidence" value="ECO:0007669"/>
    <property type="project" value="UniProtKB-SubCell"/>
</dbReference>
<dbReference type="PROSITE" id="PS50526">
    <property type="entry name" value="RDRP_SSRNA_NEG_NONSEG"/>
    <property type="match status" value="1"/>
</dbReference>
<keyword evidence="8" id="KW-0808">Transferase</keyword>
<feature type="domain" description="RdRp catalytic" evidence="27">
    <location>
        <begin position="618"/>
        <end position="803"/>
    </location>
</feature>
<evidence type="ECO:0000256" key="25">
    <source>
        <dbReference type="ARBA" id="ARBA00047370"/>
    </source>
</evidence>
<dbReference type="InterPro" id="IPR039530">
    <property type="entry name" value="L_methyltransferase_rhabdo"/>
</dbReference>
<dbReference type="GO" id="GO:0003968">
    <property type="term" value="F:RNA-directed RNA polymerase activity"/>
    <property type="evidence" value="ECO:0007669"/>
    <property type="project" value="UniProtKB-KW"/>
</dbReference>
<comment type="catalytic activity">
    <reaction evidence="24">
        <text>a 5'-end (5'-triphosphoguanosine)-adenylyl-adenylyl-cytidylyl-adenosine in mRNA + S-adenosyl-L-methionine = a 5'-end (5'-triphosphoguanosine)-(2'-O-methyladenylyl)-adenylyl-cytidylyl-adenosine in mRNA + S-adenosyl-L-homocysteine + H(+)</text>
        <dbReference type="Rhea" id="RHEA:65380"/>
        <dbReference type="Rhea" id="RHEA-COMP:16797"/>
        <dbReference type="Rhea" id="RHEA-COMP:16801"/>
        <dbReference type="ChEBI" id="CHEBI:15378"/>
        <dbReference type="ChEBI" id="CHEBI:57856"/>
        <dbReference type="ChEBI" id="CHEBI:59789"/>
        <dbReference type="ChEBI" id="CHEBI:156482"/>
        <dbReference type="ChEBI" id="CHEBI:156484"/>
    </reaction>
</comment>
<keyword evidence="15" id="KW-0693">Viral RNA replication</keyword>
<keyword evidence="13" id="KW-0067">ATP-binding</keyword>
<dbReference type="SMR" id="C8CJF1"/>
<evidence type="ECO:0000256" key="19">
    <source>
        <dbReference type="ARBA" id="ARBA00024494"/>
    </source>
</evidence>
<evidence type="ECO:0000256" key="20">
    <source>
        <dbReference type="ARBA" id="ARBA00024499"/>
    </source>
</evidence>
<evidence type="ECO:0000313" key="29">
    <source>
        <dbReference type="EMBL" id="ACU65444.1"/>
    </source>
</evidence>
<evidence type="ECO:0000256" key="16">
    <source>
        <dbReference type="ARBA" id="ARBA00023042"/>
    </source>
</evidence>
<evidence type="ECO:0000256" key="5">
    <source>
        <dbReference type="ARBA" id="ARBA00022484"/>
    </source>
</evidence>